<protein>
    <submittedName>
        <fullName evidence="1">Uncharacterized protein</fullName>
    </submittedName>
</protein>
<evidence type="ECO:0000313" key="1">
    <source>
        <dbReference type="EMBL" id="QHS86078.1"/>
    </source>
</evidence>
<reference evidence="1" key="1">
    <citation type="journal article" date="2020" name="Nature">
        <title>Giant virus diversity and host interactions through global metagenomics.</title>
        <authorList>
            <person name="Schulz F."/>
            <person name="Roux S."/>
            <person name="Paez-Espino D."/>
            <person name="Jungbluth S."/>
            <person name="Walsh D.A."/>
            <person name="Denef V.J."/>
            <person name="McMahon K.D."/>
            <person name="Konstantinidis K.T."/>
            <person name="Eloe-Fadrosh E.A."/>
            <person name="Kyrpides N.C."/>
            <person name="Woyke T."/>
        </authorList>
    </citation>
    <scope>NUCLEOTIDE SEQUENCE</scope>
    <source>
        <strain evidence="1">GVMAG-M-3300009185-7</strain>
    </source>
</reference>
<name>A0A6C0B3H0_9ZZZZ</name>
<dbReference type="EMBL" id="MN739050">
    <property type="protein sequence ID" value="QHS86078.1"/>
    <property type="molecule type" value="Genomic_DNA"/>
</dbReference>
<sequence>MAEQAYRTLLSNTFLDSCSLIDRIITKAESEIKNQSFSKENRELLVDLLYNRINRIVTKFEQLLFNYNCIYGKHLKVPTETFGYDEKLEALLSSDVISNNLDMEAVD</sequence>
<accession>A0A6C0B3H0</accession>
<proteinExistence type="predicted"/>
<dbReference type="AlphaFoldDB" id="A0A6C0B3H0"/>
<organism evidence="1">
    <name type="scientific">viral metagenome</name>
    <dbReference type="NCBI Taxonomy" id="1070528"/>
    <lineage>
        <taxon>unclassified sequences</taxon>
        <taxon>metagenomes</taxon>
        <taxon>organismal metagenomes</taxon>
    </lineage>
</organism>